<feature type="transmembrane region" description="Helical" evidence="1">
    <location>
        <begin position="6"/>
        <end position="24"/>
    </location>
</feature>
<name>A0A8S5U689_9CAUD</name>
<feature type="transmembrane region" description="Helical" evidence="1">
    <location>
        <begin position="36"/>
        <end position="54"/>
    </location>
</feature>
<evidence type="ECO:0000256" key="1">
    <source>
        <dbReference type="SAM" id="Phobius"/>
    </source>
</evidence>
<sequence length="55" mass="6550">MSSHGWGFLFLFIFIYVQILFFVLHTTHSSHLPPFHVSLFYLTSCELVVIFIIFR</sequence>
<accession>A0A8S5U689</accession>
<keyword evidence="1" id="KW-0472">Membrane</keyword>
<reference evidence="2" key="1">
    <citation type="journal article" date="2021" name="Proc. Natl. Acad. Sci. U.S.A.">
        <title>A Catalog of Tens of Thousands of Viruses from Human Metagenomes Reveals Hidden Associations with Chronic Diseases.</title>
        <authorList>
            <person name="Tisza M.J."/>
            <person name="Buck C.B."/>
        </authorList>
    </citation>
    <scope>NUCLEOTIDE SEQUENCE</scope>
    <source>
        <strain evidence="2">CtwHj1</strain>
    </source>
</reference>
<protein>
    <submittedName>
        <fullName evidence="2">Uncharacterized protein</fullName>
    </submittedName>
</protein>
<organism evidence="2">
    <name type="scientific">Siphoviridae sp. ctwHj1</name>
    <dbReference type="NCBI Taxonomy" id="2825727"/>
    <lineage>
        <taxon>Viruses</taxon>
        <taxon>Duplodnaviria</taxon>
        <taxon>Heunggongvirae</taxon>
        <taxon>Uroviricota</taxon>
        <taxon>Caudoviricetes</taxon>
    </lineage>
</organism>
<evidence type="ECO:0000313" key="2">
    <source>
        <dbReference type="EMBL" id="DAF89970.1"/>
    </source>
</evidence>
<keyword evidence="1" id="KW-1133">Transmembrane helix</keyword>
<keyword evidence="1" id="KW-0812">Transmembrane</keyword>
<dbReference type="EMBL" id="BK016018">
    <property type="protein sequence ID" value="DAF89970.1"/>
    <property type="molecule type" value="Genomic_DNA"/>
</dbReference>
<proteinExistence type="predicted"/>